<gene>
    <name evidence="2" type="ORF">KO508_09135</name>
</gene>
<name>A0ABS6A7W0_9GAMM</name>
<dbReference type="Proteomes" id="UP000753376">
    <property type="component" value="Unassembled WGS sequence"/>
</dbReference>
<proteinExistence type="predicted"/>
<dbReference type="InterPro" id="IPR024456">
    <property type="entry name" value="Integrase_catalytic_putative"/>
</dbReference>
<dbReference type="EMBL" id="JAHKPV010000017">
    <property type="protein sequence ID" value="MBU2874168.1"/>
    <property type="molecule type" value="Genomic_DNA"/>
</dbReference>
<accession>A0ABS6A7W0</accession>
<evidence type="ECO:0000313" key="2">
    <source>
        <dbReference type="EMBL" id="MBU2874168.1"/>
    </source>
</evidence>
<feature type="domain" description="Integrase catalytic" evidence="1">
    <location>
        <begin position="145"/>
        <end position="259"/>
    </location>
</feature>
<keyword evidence="3" id="KW-1185">Reference proteome</keyword>
<dbReference type="RefSeq" id="WP_216008018.1">
    <property type="nucleotide sequence ID" value="NZ_JAHKPV010000017.1"/>
</dbReference>
<reference evidence="2 3" key="1">
    <citation type="submission" date="2021-05" db="EMBL/GenBank/DDBJ databases">
        <title>Draft genomes of bacteria isolated from model marine particles.</title>
        <authorList>
            <person name="Datta M.S."/>
            <person name="Schwartzman J.A."/>
            <person name="Enke T.N."/>
            <person name="Saavedra J."/>
            <person name="Cermak N."/>
            <person name="Cordero O.X."/>
        </authorList>
    </citation>
    <scope>NUCLEOTIDE SEQUENCE [LARGE SCALE GENOMIC DNA]</scope>
    <source>
        <strain evidence="2 3">D2M19</strain>
    </source>
</reference>
<evidence type="ECO:0000313" key="3">
    <source>
        <dbReference type="Proteomes" id="UP000753376"/>
    </source>
</evidence>
<comment type="caution">
    <text evidence="2">The sequence shown here is derived from an EMBL/GenBank/DDBJ whole genome shotgun (WGS) entry which is preliminary data.</text>
</comment>
<organism evidence="2 3">
    <name type="scientific">Marinobacter salexigens</name>
    <dbReference type="NCBI Taxonomy" id="1925763"/>
    <lineage>
        <taxon>Bacteria</taxon>
        <taxon>Pseudomonadati</taxon>
        <taxon>Pseudomonadota</taxon>
        <taxon>Gammaproteobacteria</taxon>
        <taxon>Pseudomonadales</taxon>
        <taxon>Marinobacteraceae</taxon>
        <taxon>Marinobacter</taxon>
    </lineage>
</organism>
<sequence>MRGNNLGLKTRDMAKAGRFAMNREVADGNASFSTAATIGDRFNLFSKFAKDRGLRRLEEITVNLVTDYGQALARQVETGDLSAAYAQNLVSAVNTVMQAATRGSWASVSPTKTCKIPQRCHVRENTPASIDRGLVDMAMAAMSERGRAITSLARDLGLRSKESSLIDAKAAFMEAKKSEKVTIVHGTKGGRKREVPINNEQQLASLEHASHIQGEARSLVPENQTWSQFCEGDLRDIREILQAHGMTGLHDLRAGYACDLYENITGELPPLSGGKASKAVDMAARKVIAVELGHGRTDVLSSYIGGRP</sequence>
<dbReference type="Pfam" id="PF12835">
    <property type="entry name" value="Integrase_1"/>
    <property type="match status" value="1"/>
</dbReference>
<protein>
    <submittedName>
        <fullName evidence="2">Integrase domain-containing protein</fullName>
    </submittedName>
</protein>
<evidence type="ECO:0000259" key="1">
    <source>
        <dbReference type="Pfam" id="PF12835"/>
    </source>
</evidence>